<dbReference type="FunCoup" id="A0A5Q0BI64">
    <property type="interactions" value="111"/>
</dbReference>
<organism evidence="10 11">
    <name type="scientific">Candidatus Methylospira mobilis</name>
    <dbReference type="NCBI Taxonomy" id="1808979"/>
    <lineage>
        <taxon>Bacteria</taxon>
        <taxon>Pseudomonadati</taxon>
        <taxon>Pseudomonadota</taxon>
        <taxon>Gammaproteobacteria</taxon>
        <taxon>Methylococcales</taxon>
        <taxon>Methylococcaceae</taxon>
        <taxon>Candidatus Methylospira</taxon>
    </lineage>
</organism>
<dbReference type="GO" id="GO:0005886">
    <property type="term" value="C:plasma membrane"/>
    <property type="evidence" value="ECO:0007669"/>
    <property type="project" value="UniProtKB-SubCell"/>
</dbReference>
<evidence type="ECO:0000313" key="11">
    <source>
        <dbReference type="Proteomes" id="UP000325755"/>
    </source>
</evidence>
<proteinExistence type="inferred from homology"/>
<reference evidence="10 11" key="1">
    <citation type="submission" date="2019-09" db="EMBL/GenBank/DDBJ databases">
        <title>Ecophysiology of the spiral-shaped methanotroph Methylospira mobilis as revealed by the complete genome sequence.</title>
        <authorList>
            <person name="Oshkin I.Y."/>
            <person name="Dedysh S.N."/>
            <person name="Miroshnikov K."/>
            <person name="Danilova O.V."/>
            <person name="Hakobyan A."/>
            <person name="Liesack W."/>
        </authorList>
    </citation>
    <scope>NUCLEOTIDE SEQUENCE [LARGE SCALE GENOMIC DNA]</scope>
    <source>
        <strain evidence="10 11">Shm1</strain>
    </source>
</reference>
<dbReference type="RefSeq" id="WP_153247840.1">
    <property type="nucleotide sequence ID" value="NZ_CP044205.1"/>
</dbReference>
<dbReference type="PRINTS" id="PR00952">
    <property type="entry name" value="TYPE3IMQPROT"/>
</dbReference>
<keyword evidence="10" id="KW-0969">Cilium</keyword>
<evidence type="ECO:0000313" key="10">
    <source>
        <dbReference type="EMBL" id="QFY41857.1"/>
    </source>
</evidence>
<comment type="similarity">
    <text evidence="2 9">Belongs to the FliQ/MopD/SpaQ family.</text>
</comment>
<comment type="function">
    <text evidence="9">Role in flagellar biosynthesis.</text>
</comment>
<dbReference type="GO" id="GO:0009425">
    <property type="term" value="C:bacterial-type flagellum basal body"/>
    <property type="evidence" value="ECO:0007669"/>
    <property type="project" value="UniProtKB-SubCell"/>
</dbReference>
<evidence type="ECO:0000256" key="5">
    <source>
        <dbReference type="ARBA" id="ARBA00022692"/>
    </source>
</evidence>
<dbReference type="InterPro" id="IPR006305">
    <property type="entry name" value="FliQ"/>
</dbReference>
<dbReference type="KEGG" id="mmob:F6R98_03785"/>
<dbReference type="Proteomes" id="UP000325755">
    <property type="component" value="Chromosome"/>
</dbReference>
<dbReference type="PANTHER" id="PTHR34040">
    <property type="entry name" value="FLAGELLAR BIOSYNTHETIC PROTEIN FLIQ"/>
    <property type="match status" value="1"/>
</dbReference>
<dbReference type="InParanoid" id="A0A5Q0BI64"/>
<keyword evidence="10" id="KW-0966">Cell projection</keyword>
<name>A0A5Q0BI64_9GAMM</name>
<keyword evidence="5 9" id="KW-0812">Transmembrane</keyword>
<feature type="transmembrane region" description="Helical" evidence="9">
    <location>
        <begin position="20"/>
        <end position="39"/>
    </location>
</feature>
<dbReference type="OrthoDB" id="9806440at2"/>
<evidence type="ECO:0000256" key="7">
    <source>
        <dbReference type="ARBA" id="ARBA00023136"/>
    </source>
</evidence>
<keyword evidence="8 9" id="KW-0975">Bacterial flagellum</keyword>
<keyword evidence="11" id="KW-1185">Reference proteome</keyword>
<dbReference type="NCBIfam" id="TIGR01402">
    <property type="entry name" value="fliQ"/>
    <property type="match status" value="1"/>
</dbReference>
<dbReference type="GO" id="GO:0009306">
    <property type="term" value="P:protein secretion"/>
    <property type="evidence" value="ECO:0007669"/>
    <property type="project" value="InterPro"/>
</dbReference>
<feature type="transmembrane region" description="Helical" evidence="9">
    <location>
        <begin position="51"/>
        <end position="74"/>
    </location>
</feature>
<keyword evidence="7 9" id="KW-0472">Membrane</keyword>
<evidence type="ECO:0000256" key="8">
    <source>
        <dbReference type="ARBA" id="ARBA00023143"/>
    </source>
</evidence>
<evidence type="ECO:0000256" key="2">
    <source>
        <dbReference type="ARBA" id="ARBA00006156"/>
    </source>
</evidence>
<dbReference type="PANTHER" id="PTHR34040:SF2">
    <property type="entry name" value="FLAGELLAR BIOSYNTHETIC PROTEIN FLIQ"/>
    <property type="match status" value="1"/>
</dbReference>
<dbReference type="Pfam" id="PF01313">
    <property type="entry name" value="Bac_export_3"/>
    <property type="match status" value="1"/>
</dbReference>
<evidence type="ECO:0000256" key="1">
    <source>
        <dbReference type="ARBA" id="ARBA00004651"/>
    </source>
</evidence>
<evidence type="ECO:0000256" key="4">
    <source>
        <dbReference type="ARBA" id="ARBA00022475"/>
    </source>
</evidence>
<protein>
    <recommendedName>
        <fullName evidence="3 9">Flagellar biosynthetic protein FliQ</fullName>
    </recommendedName>
</protein>
<keyword evidence="10" id="KW-0282">Flagellum</keyword>
<dbReference type="PIRSF" id="PIRSF004669">
    <property type="entry name" value="FliQ"/>
    <property type="match status" value="1"/>
</dbReference>
<dbReference type="GO" id="GO:0044780">
    <property type="term" value="P:bacterial-type flagellum assembly"/>
    <property type="evidence" value="ECO:0007669"/>
    <property type="project" value="InterPro"/>
</dbReference>
<dbReference type="AlphaFoldDB" id="A0A5Q0BI64"/>
<evidence type="ECO:0000256" key="9">
    <source>
        <dbReference type="RuleBase" id="RU364090"/>
    </source>
</evidence>
<comment type="subcellular location">
    <subcellularLocation>
        <location evidence="1 9">Cell membrane</location>
        <topology evidence="1">Multi-pass membrane protein</topology>
    </subcellularLocation>
    <subcellularLocation>
        <location evidence="9">Bacterial flagellum basal body</location>
    </subcellularLocation>
</comment>
<dbReference type="EMBL" id="CP044205">
    <property type="protein sequence ID" value="QFY41857.1"/>
    <property type="molecule type" value="Genomic_DNA"/>
</dbReference>
<evidence type="ECO:0000256" key="6">
    <source>
        <dbReference type="ARBA" id="ARBA00022989"/>
    </source>
</evidence>
<keyword evidence="6 9" id="KW-1133">Transmembrane helix</keyword>
<evidence type="ECO:0000256" key="3">
    <source>
        <dbReference type="ARBA" id="ARBA00021718"/>
    </source>
</evidence>
<gene>
    <name evidence="9 10" type="primary">fliQ</name>
    <name evidence="10" type="ORF">F6R98_03785</name>
</gene>
<dbReference type="InterPro" id="IPR002191">
    <property type="entry name" value="Bac_export_3"/>
</dbReference>
<sequence>MTPETVITMGRHALEITLELMAPPLLTALIVGLVISIFQAATQINEATLSFIPKFLGVLASLMILGPWMLTLILDYMREVLTSIPIITRY</sequence>
<keyword evidence="4 9" id="KW-1003">Cell membrane</keyword>
<accession>A0A5Q0BI64</accession>